<evidence type="ECO:0000256" key="2">
    <source>
        <dbReference type="ARBA" id="ARBA00022771"/>
    </source>
</evidence>
<sequence length="127" mass="14594">MTHPGMAFVLVVGVGLATILYYMFADSDNSHNSQNSHRADGGIPPEPPNNSWKPDDRSRYRRKASSTTSELSSCTICLNDITRREIVHINPCRHYFHAYCIREWRDQSEQESHNLCPNCRKKIESLD</sequence>
<reference evidence="9" key="1">
    <citation type="submission" date="2025-08" db="UniProtKB">
        <authorList>
            <consortium name="RefSeq"/>
        </authorList>
    </citation>
    <scope>IDENTIFICATION</scope>
    <source>
        <strain evidence="9">USDA-PBARC FA_bdor</strain>
        <tissue evidence="9">Whole organism</tissue>
    </source>
</reference>
<feature type="domain" description="RING-type" evidence="7">
    <location>
        <begin position="74"/>
        <end position="120"/>
    </location>
</feature>
<dbReference type="KEGG" id="fas:105272156"/>
<dbReference type="SMART" id="SM00184">
    <property type="entry name" value="RING"/>
    <property type="match status" value="1"/>
</dbReference>
<keyword evidence="3" id="KW-0862">Zinc</keyword>
<keyword evidence="8" id="KW-1185">Reference proteome</keyword>
<keyword evidence="6" id="KW-1133">Transmembrane helix</keyword>
<keyword evidence="1" id="KW-0479">Metal-binding</keyword>
<protein>
    <submittedName>
        <fullName evidence="9">E3 ubiquitin-protein ligase RNF149-like</fullName>
    </submittedName>
</protein>
<keyword evidence="2 4" id="KW-0863">Zinc-finger</keyword>
<accession>A0A9R1U9Q0</accession>
<keyword evidence="6" id="KW-0812">Transmembrane</keyword>
<name>A0A9R1U9Q0_9HYME</name>
<organism evidence="8 9">
    <name type="scientific">Fopius arisanus</name>
    <dbReference type="NCBI Taxonomy" id="64838"/>
    <lineage>
        <taxon>Eukaryota</taxon>
        <taxon>Metazoa</taxon>
        <taxon>Ecdysozoa</taxon>
        <taxon>Arthropoda</taxon>
        <taxon>Hexapoda</taxon>
        <taxon>Insecta</taxon>
        <taxon>Pterygota</taxon>
        <taxon>Neoptera</taxon>
        <taxon>Endopterygota</taxon>
        <taxon>Hymenoptera</taxon>
        <taxon>Apocrita</taxon>
        <taxon>Ichneumonoidea</taxon>
        <taxon>Braconidae</taxon>
        <taxon>Opiinae</taxon>
        <taxon>Fopius</taxon>
    </lineage>
</organism>
<proteinExistence type="predicted"/>
<dbReference type="PANTHER" id="PTHR45969">
    <property type="entry name" value="RING ZINC FINGER PROTEIN-RELATED"/>
    <property type="match status" value="1"/>
</dbReference>
<evidence type="ECO:0000256" key="5">
    <source>
        <dbReference type="SAM" id="MobiDB-lite"/>
    </source>
</evidence>
<dbReference type="Proteomes" id="UP000694866">
    <property type="component" value="Unplaced"/>
</dbReference>
<dbReference type="InterPro" id="IPR001841">
    <property type="entry name" value="Znf_RING"/>
</dbReference>
<evidence type="ECO:0000256" key="4">
    <source>
        <dbReference type="PROSITE-ProRule" id="PRU00175"/>
    </source>
</evidence>
<dbReference type="AlphaFoldDB" id="A0A9R1U9Q0"/>
<dbReference type="Pfam" id="PF13639">
    <property type="entry name" value="zf-RING_2"/>
    <property type="match status" value="1"/>
</dbReference>
<dbReference type="SUPFAM" id="SSF57850">
    <property type="entry name" value="RING/U-box"/>
    <property type="match status" value="1"/>
</dbReference>
<dbReference type="OrthoDB" id="9984778at2759"/>
<evidence type="ECO:0000313" key="8">
    <source>
        <dbReference type="Proteomes" id="UP000694866"/>
    </source>
</evidence>
<evidence type="ECO:0000313" key="9">
    <source>
        <dbReference type="RefSeq" id="XP_011312443.1"/>
    </source>
</evidence>
<keyword evidence="6" id="KW-0472">Membrane</keyword>
<evidence type="ECO:0000256" key="3">
    <source>
        <dbReference type="ARBA" id="ARBA00022833"/>
    </source>
</evidence>
<dbReference type="GO" id="GO:0008270">
    <property type="term" value="F:zinc ion binding"/>
    <property type="evidence" value="ECO:0007669"/>
    <property type="project" value="UniProtKB-KW"/>
</dbReference>
<dbReference type="RefSeq" id="XP_011312443.1">
    <property type="nucleotide sequence ID" value="XM_011314141.1"/>
</dbReference>
<feature type="region of interest" description="Disordered" evidence="5">
    <location>
        <begin position="30"/>
        <end position="72"/>
    </location>
</feature>
<dbReference type="GeneID" id="105272156"/>
<evidence type="ECO:0000256" key="1">
    <source>
        <dbReference type="ARBA" id="ARBA00022723"/>
    </source>
</evidence>
<dbReference type="Gene3D" id="3.30.40.10">
    <property type="entry name" value="Zinc/RING finger domain, C3HC4 (zinc finger)"/>
    <property type="match status" value="1"/>
</dbReference>
<dbReference type="InterPro" id="IPR013083">
    <property type="entry name" value="Znf_RING/FYVE/PHD"/>
</dbReference>
<feature type="transmembrane region" description="Helical" evidence="6">
    <location>
        <begin position="6"/>
        <end position="24"/>
    </location>
</feature>
<dbReference type="PROSITE" id="PS50089">
    <property type="entry name" value="ZF_RING_2"/>
    <property type="match status" value="1"/>
</dbReference>
<gene>
    <name evidence="9" type="primary">LOC105272156</name>
</gene>
<evidence type="ECO:0000256" key="6">
    <source>
        <dbReference type="SAM" id="Phobius"/>
    </source>
</evidence>
<evidence type="ECO:0000259" key="7">
    <source>
        <dbReference type="PROSITE" id="PS50089"/>
    </source>
</evidence>